<protein>
    <recommendedName>
        <fullName evidence="3">Conjugal transfer protein TraD</fullName>
    </recommendedName>
</protein>
<organism evidence="1 2">
    <name type="scientific">Rhizobium alvei</name>
    <dbReference type="NCBI Taxonomy" id="1132659"/>
    <lineage>
        <taxon>Bacteria</taxon>
        <taxon>Pseudomonadati</taxon>
        <taxon>Pseudomonadota</taxon>
        <taxon>Alphaproteobacteria</taxon>
        <taxon>Hyphomicrobiales</taxon>
        <taxon>Rhizobiaceae</taxon>
        <taxon>Rhizobium/Agrobacterium group</taxon>
        <taxon>Rhizobium</taxon>
    </lineage>
</organism>
<dbReference type="EMBL" id="JAUOZU010000024">
    <property type="protein sequence ID" value="MDO6966984.1"/>
    <property type="molecule type" value="Genomic_DNA"/>
</dbReference>
<gene>
    <name evidence="1" type="ORF">Q4481_23765</name>
</gene>
<keyword evidence="2" id="KW-1185">Reference proteome</keyword>
<sequence>MSKKLLTDNEAHDALLQARELLSQKSGITKRAETAIRAADKALLLLAIGLLMAAEEGSDGNKAIIDQKPVSPSSHSD</sequence>
<evidence type="ECO:0008006" key="3">
    <source>
        <dbReference type="Google" id="ProtNLM"/>
    </source>
</evidence>
<evidence type="ECO:0000313" key="2">
    <source>
        <dbReference type="Proteomes" id="UP001174932"/>
    </source>
</evidence>
<name>A0ABT8YUR3_9HYPH</name>
<comment type="caution">
    <text evidence="1">The sequence shown here is derived from an EMBL/GenBank/DDBJ whole genome shotgun (WGS) entry which is preliminary data.</text>
</comment>
<dbReference type="RefSeq" id="WP_304378914.1">
    <property type="nucleotide sequence ID" value="NZ_JAUOZU010000024.1"/>
</dbReference>
<reference evidence="1" key="2">
    <citation type="submission" date="2023-07" db="EMBL/GenBank/DDBJ databases">
        <authorList>
            <person name="Shen H."/>
        </authorList>
    </citation>
    <scope>NUCLEOTIDE SEQUENCE</scope>
    <source>
        <strain evidence="1">TNR-22</strain>
    </source>
</reference>
<dbReference type="Proteomes" id="UP001174932">
    <property type="component" value="Unassembled WGS sequence"/>
</dbReference>
<evidence type="ECO:0000313" key="1">
    <source>
        <dbReference type="EMBL" id="MDO6966984.1"/>
    </source>
</evidence>
<proteinExistence type="predicted"/>
<accession>A0ABT8YUR3</accession>
<reference evidence="1" key="1">
    <citation type="journal article" date="2015" name="Int. J. Syst. Evol. Microbiol.">
        <title>Rhizobium alvei sp. nov., isolated from a freshwater river.</title>
        <authorList>
            <person name="Sheu S.Y."/>
            <person name="Huang H.W."/>
            <person name="Young C.C."/>
            <person name="Chen W.M."/>
        </authorList>
    </citation>
    <scope>NUCLEOTIDE SEQUENCE</scope>
    <source>
        <strain evidence="1">TNR-22</strain>
    </source>
</reference>